<name>A0A1G9KZM5_9FIRM</name>
<evidence type="ECO:0000313" key="1">
    <source>
        <dbReference type="EMBL" id="SDL55142.1"/>
    </source>
</evidence>
<dbReference type="AlphaFoldDB" id="A0A1G9KZM5"/>
<accession>A0A1G9KZM5</accession>
<dbReference type="Proteomes" id="UP000214880">
    <property type="component" value="Unassembled WGS sequence"/>
</dbReference>
<sequence length="42" mass="5013">MQIITMYHGLYMSGKIKDLRRFLREAGQIYTTVKELIESKLH</sequence>
<evidence type="ECO:0000313" key="2">
    <source>
        <dbReference type="Proteomes" id="UP000214880"/>
    </source>
</evidence>
<dbReference type="RefSeq" id="WP_255319462.1">
    <property type="nucleotide sequence ID" value="NZ_FNHB01000001.1"/>
</dbReference>
<dbReference type="STRING" id="146817.SAMN04488502_101176"/>
<dbReference type="EMBL" id="FNHB01000001">
    <property type="protein sequence ID" value="SDL55142.1"/>
    <property type="molecule type" value="Genomic_DNA"/>
</dbReference>
<reference evidence="1 2" key="1">
    <citation type="submission" date="2016-10" db="EMBL/GenBank/DDBJ databases">
        <authorList>
            <person name="de Groot N.N."/>
        </authorList>
    </citation>
    <scope>NUCLEOTIDE SEQUENCE [LARGE SCALE GENOMIC DNA]</scope>
    <source>
        <strain evidence="1 2">DSM 1736</strain>
    </source>
</reference>
<organism evidence="1 2">
    <name type="scientific">Dendrosporobacter quercicolus</name>
    <dbReference type="NCBI Taxonomy" id="146817"/>
    <lineage>
        <taxon>Bacteria</taxon>
        <taxon>Bacillati</taxon>
        <taxon>Bacillota</taxon>
        <taxon>Negativicutes</taxon>
        <taxon>Selenomonadales</taxon>
        <taxon>Sporomusaceae</taxon>
        <taxon>Dendrosporobacter</taxon>
    </lineage>
</organism>
<proteinExistence type="predicted"/>
<keyword evidence="2" id="KW-1185">Reference proteome</keyword>
<gene>
    <name evidence="1" type="ORF">SAMN04488502_101176</name>
</gene>
<protein>
    <submittedName>
        <fullName evidence="1">Uncharacterized protein</fullName>
    </submittedName>
</protein>